<dbReference type="Gene3D" id="3.40.50.150">
    <property type="entry name" value="Vaccinia Virus protein VP39"/>
    <property type="match status" value="1"/>
</dbReference>
<dbReference type="SUPFAM" id="SSF53335">
    <property type="entry name" value="S-adenosyl-L-methionine-dependent methyltransferases"/>
    <property type="match status" value="1"/>
</dbReference>
<sequence>MQRDFLAGLALEELSPYAGAMNDVETFYGTPPTWSSREHDRPIERGRLLLQYAYQQATATAPAEPVIALDWLENRGVGGRHLDLGSGVGLTTQLFVHRGWRSSLAEVSAPVLDFARFRLGRRDVDADMIDLSVDKELPRNRFEAITAFGALTHVGDVDSAAQVVCRALAPRGVLFLERSRLSTPDQRHRVGLALRRSGLRPLRVTPHVTAYRAT</sequence>
<geneLocation type="plasmid" evidence="2 3">
    <name>pPSED01</name>
</geneLocation>
<dbReference type="GO" id="GO:0032259">
    <property type="term" value="P:methylation"/>
    <property type="evidence" value="ECO:0007669"/>
    <property type="project" value="UniProtKB-KW"/>
</dbReference>
<keyword evidence="2" id="KW-0489">Methyltransferase</keyword>
<protein>
    <submittedName>
        <fullName evidence="2">Methyltransferase type 11</fullName>
    </submittedName>
</protein>
<dbReference type="InterPro" id="IPR029063">
    <property type="entry name" value="SAM-dependent_MTases_sf"/>
</dbReference>
<dbReference type="Pfam" id="PF08241">
    <property type="entry name" value="Methyltransf_11"/>
    <property type="match status" value="1"/>
</dbReference>
<evidence type="ECO:0000313" key="2">
    <source>
        <dbReference type="EMBL" id="AEA28786.1"/>
    </source>
</evidence>
<dbReference type="Proteomes" id="UP000007809">
    <property type="component" value="Plasmid pPSED01"/>
</dbReference>
<evidence type="ECO:0000259" key="1">
    <source>
        <dbReference type="Pfam" id="PF08241"/>
    </source>
</evidence>
<dbReference type="AlphaFoldDB" id="F2L6R4"/>
<reference evidence="2 3" key="1">
    <citation type="journal article" date="2011" name="J. Bacteriol.">
        <title>Genome sequence of the 1,4-dioxane-degrading Pseudonocardia dioxanivorans strain CB1190.</title>
        <authorList>
            <person name="Sales C.M."/>
            <person name="Mahendra S."/>
            <person name="Grostern A."/>
            <person name="Parales R.E."/>
            <person name="Goodwin L.A."/>
            <person name="Woyke T."/>
            <person name="Nolan M."/>
            <person name="Lapidus A."/>
            <person name="Chertkov O."/>
            <person name="Ovchinnikova G."/>
            <person name="Sczyrba A."/>
            <person name="Alvarez-Cohen L."/>
        </authorList>
    </citation>
    <scope>NUCLEOTIDE SEQUENCE [LARGE SCALE GENOMIC DNA]</scope>
    <source>
        <strain evidence="3">ATCC 55486 / DSM 44775 / JCM 13855 / CB1190</strain>
    </source>
</reference>
<dbReference type="InterPro" id="IPR013216">
    <property type="entry name" value="Methyltransf_11"/>
</dbReference>
<proteinExistence type="predicted"/>
<accession>F2L6R4</accession>
<dbReference type="KEGG" id="pdx:Psed_6699"/>
<name>F2L6R4_PSEUX</name>
<dbReference type="GO" id="GO:0008757">
    <property type="term" value="F:S-adenosylmethionine-dependent methyltransferase activity"/>
    <property type="evidence" value="ECO:0007669"/>
    <property type="project" value="InterPro"/>
</dbReference>
<gene>
    <name evidence="2" type="ordered locus">Psed_6699</name>
</gene>
<keyword evidence="3" id="KW-1185">Reference proteome</keyword>
<feature type="domain" description="Methyltransferase type 11" evidence="1">
    <location>
        <begin position="82"/>
        <end position="176"/>
    </location>
</feature>
<dbReference type="eggNOG" id="COG0500">
    <property type="taxonomic scope" value="Bacteria"/>
</dbReference>
<dbReference type="HOGENOM" id="CLU_1287997_0_0_11"/>
<keyword evidence="2" id="KW-0808">Transferase</keyword>
<organism evidence="2 3">
    <name type="scientific">Pseudonocardia dioxanivorans (strain ATCC 55486 / DSM 44775 / JCM 13855 / CB1190)</name>
    <dbReference type="NCBI Taxonomy" id="675635"/>
    <lineage>
        <taxon>Bacteria</taxon>
        <taxon>Bacillati</taxon>
        <taxon>Actinomycetota</taxon>
        <taxon>Actinomycetes</taxon>
        <taxon>Pseudonocardiales</taxon>
        <taxon>Pseudonocardiaceae</taxon>
        <taxon>Pseudonocardia</taxon>
    </lineage>
</organism>
<dbReference type="CDD" id="cd02440">
    <property type="entry name" value="AdoMet_MTases"/>
    <property type="match status" value="1"/>
</dbReference>
<evidence type="ECO:0000313" key="3">
    <source>
        <dbReference type="Proteomes" id="UP000007809"/>
    </source>
</evidence>
<keyword evidence="2" id="KW-0614">Plasmid</keyword>
<dbReference type="EMBL" id="CP002594">
    <property type="protein sequence ID" value="AEA28786.1"/>
    <property type="molecule type" value="Genomic_DNA"/>
</dbReference>